<gene>
    <name evidence="2" type="ORF">SCF082_LOCUS26126</name>
</gene>
<organism evidence="2 3">
    <name type="scientific">Durusdinium trenchii</name>
    <dbReference type="NCBI Taxonomy" id="1381693"/>
    <lineage>
        <taxon>Eukaryota</taxon>
        <taxon>Sar</taxon>
        <taxon>Alveolata</taxon>
        <taxon>Dinophyceae</taxon>
        <taxon>Suessiales</taxon>
        <taxon>Symbiodiniaceae</taxon>
        <taxon>Durusdinium</taxon>
    </lineage>
</organism>
<evidence type="ECO:0000313" key="2">
    <source>
        <dbReference type="EMBL" id="CAK9046430.1"/>
    </source>
</evidence>
<feature type="compositionally biased region" description="Low complexity" evidence="1">
    <location>
        <begin position="84"/>
        <end position="93"/>
    </location>
</feature>
<feature type="region of interest" description="Disordered" evidence="1">
    <location>
        <begin position="38"/>
        <end position="99"/>
    </location>
</feature>
<keyword evidence="3" id="KW-1185">Reference proteome</keyword>
<feature type="compositionally biased region" description="Basic and acidic residues" evidence="1">
    <location>
        <begin position="74"/>
        <end position="83"/>
    </location>
</feature>
<reference evidence="2 3" key="1">
    <citation type="submission" date="2024-02" db="EMBL/GenBank/DDBJ databases">
        <authorList>
            <person name="Chen Y."/>
            <person name="Shah S."/>
            <person name="Dougan E. K."/>
            <person name="Thang M."/>
            <person name="Chan C."/>
        </authorList>
    </citation>
    <scope>NUCLEOTIDE SEQUENCE [LARGE SCALE GENOMIC DNA]</scope>
</reference>
<feature type="compositionally biased region" description="Basic and acidic residues" evidence="1">
    <location>
        <begin position="47"/>
        <end position="63"/>
    </location>
</feature>
<dbReference type="Proteomes" id="UP001642464">
    <property type="component" value="Unassembled WGS sequence"/>
</dbReference>
<comment type="caution">
    <text evidence="2">The sequence shown here is derived from an EMBL/GenBank/DDBJ whole genome shotgun (WGS) entry which is preliminary data.</text>
</comment>
<evidence type="ECO:0000313" key="3">
    <source>
        <dbReference type="Proteomes" id="UP001642464"/>
    </source>
</evidence>
<protein>
    <submittedName>
        <fullName evidence="2">Uncharacterized protein</fullName>
    </submittedName>
</protein>
<evidence type="ECO:0000256" key="1">
    <source>
        <dbReference type="SAM" id="MobiDB-lite"/>
    </source>
</evidence>
<name>A0ABP0M8B2_9DINO</name>
<proteinExistence type="predicted"/>
<accession>A0ABP0M8B2</accession>
<dbReference type="EMBL" id="CAXAMM010019779">
    <property type="protein sequence ID" value="CAK9046430.1"/>
    <property type="molecule type" value="Genomic_DNA"/>
</dbReference>
<sequence length="99" mass="10901">MSPQELWSLARLRNVKTLDGQLVKMDSEYDKLHKVMADGELAGYDKQSAKKYESKDAKVKEPRAGSGTTRKRAKENVDEDVKSSKGAKSAKSSKAAKGK</sequence>